<comment type="caution">
    <text evidence="6">The sequence shown here is derived from an EMBL/GenBank/DDBJ whole genome shotgun (WGS) entry which is preliminary data.</text>
</comment>
<organism evidence="6 7">
    <name type="scientific">Perilla frutescens var. hirtella</name>
    <name type="common">Perilla citriodora</name>
    <name type="synonym">Perilla setoyensis</name>
    <dbReference type="NCBI Taxonomy" id="608512"/>
    <lineage>
        <taxon>Eukaryota</taxon>
        <taxon>Viridiplantae</taxon>
        <taxon>Streptophyta</taxon>
        <taxon>Embryophyta</taxon>
        <taxon>Tracheophyta</taxon>
        <taxon>Spermatophyta</taxon>
        <taxon>Magnoliopsida</taxon>
        <taxon>eudicotyledons</taxon>
        <taxon>Gunneridae</taxon>
        <taxon>Pentapetalae</taxon>
        <taxon>asterids</taxon>
        <taxon>lamiids</taxon>
        <taxon>Lamiales</taxon>
        <taxon>Lamiaceae</taxon>
        <taxon>Nepetoideae</taxon>
        <taxon>Elsholtzieae</taxon>
        <taxon>Perilla</taxon>
    </lineage>
</organism>
<dbReference type="Gene3D" id="2.10.110.10">
    <property type="entry name" value="Cysteine Rich Protein"/>
    <property type="match status" value="2"/>
</dbReference>
<dbReference type="SMART" id="SM00132">
    <property type="entry name" value="LIM"/>
    <property type="match status" value="2"/>
</dbReference>
<keyword evidence="1 4" id="KW-0479">Metal-binding</keyword>
<gene>
    <name evidence="6" type="ORF">C2S53_006498</name>
</gene>
<evidence type="ECO:0000256" key="3">
    <source>
        <dbReference type="ARBA" id="ARBA00023038"/>
    </source>
</evidence>
<dbReference type="InterPro" id="IPR001781">
    <property type="entry name" value="Znf_LIM"/>
</dbReference>
<feature type="domain" description="LIM zinc-binding" evidence="5">
    <location>
        <begin position="8"/>
        <end position="68"/>
    </location>
</feature>
<evidence type="ECO:0000256" key="1">
    <source>
        <dbReference type="ARBA" id="ARBA00022723"/>
    </source>
</evidence>
<dbReference type="SUPFAM" id="SSF57716">
    <property type="entry name" value="Glucocorticoid receptor-like (DNA-binding domain)"/>
    <property type="match status" value="4"/>
</dbReference>
<keyword evidence="7" id="KW-1185">Reference proteome</keyword>
<evidence type="ECO:0000313" key="6">
    <source>
        <dbReference type="EMBL" id="KAH6823591.1"/>
    </source>
</evidence>
<dbReference type="PROSITE" id="PS00478">
    <property type="entry name" value="LIM_DOMAIN_1"/>
    <property type="match status" value="1"/>
</dbReference>
<reference evidence="6 7" key="1">
    <citation type="journal article" date="2021" name="Nat. Commun.">
        <title>Incipient diploidization of the medicinal plant Perilla within 10,000 years.</title>
        <authorList>
            <person name="Zhang Y."/>
            <person name="Shen Q."/>
            <person name="Leng L."/>
            <person name="Zhang D."/>
            <person name="Chen S."/>
            <person name="Shi Y."/>
            <person name="Ning Z."/>
            <person name="Chen S."/>
        </authorList>
    </citation>
    <scope>NUCLEOTIDE SEQUENCE [LARGE SCALE GENOMIC DNA]</scope>
    <source>
        <strain evidence="7">cv. PC099</strain>
    </source>
</reference>
<dbReference type="PANTHER" id="PTHR24206">
    <property type="entry name" value="OS06G0237300 PROTEIN"/>
    <property type="match status" value="1"/>
</dbReference>
<dbReference type="GO" id="GO:0051017">
    <property type="term" value="P:actin filament bundle assembly"/>
    <property type="evidence" value="ECO:0007669"/>
    <property type="project" value="UniProtKB-ARBA"/>
</dbReference>
<dbReference type="GO" id="GO:0046872">
    <property type="term" value="F:metal ion binding"/>
    <property type="evidence" value="ECO:0007669"/>
    <property type="project" value="UniProtKB-KW"/>
</dbReference>
<protein>
    <submittedName>
        <fullName evidence="6">GATA type zinc finger transcription factor family protein</fullName>
    </submittedName>
</protein>
<dbReference type="FunFam" id="2.10.110.10:FF:000002">
    <property type="entry name" value="LIM domain and actin-binding 1"/>
    <property type="match status" value="2"/>
</dbReference>
<sequence>MAFVGTTQKCTACEKTVYLVDRLAADNRVFHKACFRCHHCKCTLKLGNYNSFEGTLYCKHHFDQLFKRTGSLEKSFEGTPKLVRQEKPVEKENAAKVSGLFAGTRDKCVGCSKTVYPIEKVSVNGAAYHKSCFKCSYGGCTISPSNYIAHEGVLFCKHHHMQLIKTKGNLSKLESESTIKELSACAALSPLFVEVAAAEQ</sequence>
<dbReference type="EMBL" id="SDAM02000715">
    <property type="protein sequence ID" value="KAH6823591.1"/>
    <property type="molecule type" value="Genomic_DNA"/>
</dbReference>
<evidence type="ECO:0000256" key="2">
    <source>
        <dbReference type="ARBA" id="ARBA00022833"/>
    </source>
</evidence>
<dbReference type="PROSITE" id="PS50023">
    <property type="entry name" value="LIM_DOMAIN_2"/>
    <property type="match status" value="2"/>
</dbReference>
<evidence type="ECO:0000259" key="5">
    <source>
        <dbReference type="PROSITE" id="PS50023"/>
    </source>
</evidence>
<dbReference type="Proteomes" id="UP001190926">
    <property type="component" value="Unassembled WGS sequence"/>
</dbReference>
<dbReference type="Pfam" id="PF00412">
    <property type="entry name" value="LIM"/>
    <property type="match status" value="2"/>
</dbReference>
<evidence type="ECO:0000256" key="4">
    <source>
        <dbReference type="PROSITE-ProRule" id="PRU00125"/>
    </source>
</evidence>
<keyword evidence="3 4" id="KW-0440">LIM domain</keyword>
<accession>A0AAD4IY83</accession>
<evidence type="ECO:0000313" key="7">
    <source>
        <dbReference type="Proteomes" id="UP001190926"/>
    </source>
</evidence>
<dbReference type="AlphaFoldDB" id="A0AAD4IY83"/>
<proteinExistence type="predicted"/>
<dbReference type="GO" id="GO:0051015">
    <property type="term" value="F:actin filament binding"/>
    <property type="evidence" value="ECO:0007669"/>
    <property type="project" value="UniProtKB-ARBA"/>
</dbReference>
<feature type="domain" description="LIM zinc-binding" evidence="5">
    <location>
        <begin position="106"/>
        <end position="166"/>
    </location>
</feature>
<name>A0AAD4IY83_PERFH</name>
<keyword evidence="2 4" id="KW-0862">Zinc</keyword>